<proteinExistence type="predicted"/>
<feature type="signal peptide" evidence="2">
    <location>
        <begin position="1"/>
        <end position="23"/>
    </location>
</feature>
<evidence type="ECO:0000256" key="1">
    <source>
        <dbReference type="SAM" id="Phobius"/>
    </source>
</evidence>
<evidence type="ECO:0000256" key="2">
    <source>
        <dbReference type="SAM" id="SignalP"/>
    </source>
</evidence>
<dbReference type="InterPro" id="IPR013783">
    <property type="entry name" value="Ig-like_fold"/>
</dbReference>
<evidence type="ECO:0000259" key="4">
    <source>
        <dbReference type="Pfam" id="PF17802"/>
    </source>
</evidence>
<keyword evidence="1" id="KW-1133">Transmembrane helix</keyword>
<dbReference type="Gene3D" id="2.60.40.10">
    <property type="entry name" value="Immunoglobulins"/>
    <property type="match status" value="1"/>
</dbReference>
<keyword evidence="1" id="KW-0812">Transmembrane</keyword>
<dbReference type="EMBL" id="JACLYU010000012">
    <property type="protein sequence ID" value="MBM6700034.1"/>
    <property type="molecule type" value="Genomic_DNA"/>
</dbReference>
<keyword evidence="1" id="KW-0472">Membrane</keyword>
<name>A0A938WZ97_9BIFI</name>
<dbReference type="RefSeq" id="WP_204469260.1">
    <property type="nucleotide sequence ID" value="NZ_JACLYU010000012.1"/>
</dbReference>
<dbReference type="InterPro" id="IPR032334">
    <property type="entry name" value="GramPos_pilinBB"/>
</dbReference>
<dbReference type="GO" id="GO:0005975">
    <property type="term" value="P:carbohydrate metabolic process"/>
    <property type="evidence" value="ECO:0007669"/>
    <property type="project" value="UniProtKB-ARBA"/>
</dbReference>
<evidence type="ECO:0000313" key="5">
    <source>
        <dbReference type="EMBL" id="MBM6700034.1"/>
    </source>
</evidence>
<dbReference type="Gene3D" id="2.60.40.740">
    <property type="match status" value="1"/>
</dbReference>
<accession>A0A938WZ97</accession>
<reference evidence="5" key="2">
    <citation type="journal article" date="2021" name="Sci. Rep.">
        <title>The distribution of antibiotic resistance genes in chicken gut microbiota commensals.</title>
        <authorList>
            <person name="Juricova H."/>
            <person name="Matiasovicova J."/>
            <person name="Kubasova T."/>
            <person name="Cejkova D."/>
            <person name="Rychlik I."/>
        </authorList>
    </citation>
    <scope>NUCLEOTIDE SEQUENCE</scope>
    <source>
        <strain evidence="5">An836</strain>
    </source>
</reference>
<gene>
    <name evidence="5" type="ORF">H7U32_06900</name>
</gene>
<protein>
    <submittedName>
        <fullName evidence="5">Isopeptide-forming domain-containing fimbrial protein</fullName>
    </submittedName>
</protein>
<comment type="caution">
    <text evidence="5">The sequence shown here is derived from an EMBL/GenBank/DDBJ whole genome shotgun (WGS) entry which is preliminary data.</text>
</comment>
<dbReference type="Pfam" id="PF16569">
    <property type="entry name" value="GramPos_pilinBB"/>
    <property type="match status" value="1"/>
</dbReference>
<feature type="domain" description="Gram-positive pilin backbone subunit 2 Cna-B-like" evidence="3">
    <location>
        <begin position="245"/>
        <end position="391"/>
    </location>
</feature>
<organism evidence="5 6">
    <name type="scientific">Bifidobacterium pullorum subsp. saeculare</name>
    <dbReference type="NCBI Taxonomy" id="78257"/>
    <lineage>
        <taxon>Bacteria</taxon>
        <taxon>Bacillati</taxon>
        <taxon>Actinomycetota</taxon>
        <taxon>Actinomycetes</taxon>
        <taxon>Bifidobacteriales</taxon>
        <taxon>Bifidobacteriaceae</taxon>
        <taxon>Bifidobacterium</taxon>
    </lineage>
</organism>
<keyword evidence="6" id="KW-1185">Reference proteome</keyword>
<dbReference type="AlphaFoldDB" id="A0A938WZ97"/>
<dbReference type="Pfam" id="PF17802">
    <property type="entry name" value="SpaA"/>
    <property type="match status" value="1"/>
</dbReference>
<dbReference type="Proteomes" id="UP000718821">
    <property type="component" value="Unassembled WGS sequence"/>
</dbReference>
<sequence>MKFRRMAAGIAALAISISGLAFGAGTAMAEEDGTLPTLGKTLTITAGSADQIAGHEFTAYQLASYTAVESLGTVTVKTTDAAYENVSAAMTDITKGNAEADKYTAKKGDPLVWALQKHGILDSKDTQPWDGTTRKLAEQLKPESLGDYAAKVTAGADATSVQLNVAPGLYYIVDSTAAAQLTSSKWTRSLSMIASTALTVKGDKGDEELSDGTVQLKNQSLPIYKQVVKPEGKDYVSQEQPDYAVGDDVYYELTSEVPVFTGYELDSRVLKIIDTMSKGLTYQGLDRVTVTKDGQTLTLKKDIDYTVEISQLGTYEPSQPTHVSGSLEGRATQITIDFGKCVNQEGDAQKLLEGGAITVILHATLNEEALVSTPGDPQGNPNKVDLKFGNSSTNEIHMIPGGEVNVYTFKFQLLKHDQNGKPLAGAKFTVKSDKGWLKTAPTGEEGWTTTDDEKFAKVFTSDDHGMITGLDGLDAGTYTVKETEAPEGFQDLVLPTFSFTITPKYNQDPATERPGSAVWGDYVMTNVDFSDPSGDTWDLVKKDDKVTFQYNVENVPSIIELPKTGAAGAIMFSAITLFAGCAAALLFVQSRKVRSARR</sequence>
<evidence type="ECO:0000259" key="3">
    <source>
        <dbReference type="Pfam" id="PF16569"/>
    </source>
</evidence>
<feature type="chain" id="PRO_5038469047" evidence="2">
    <location>
        <begin position="24"/>
        <end position="598"/>
    </location>
</feature>
<feature type="domain" description="SpaA-like prealbumin fold" evidence="4">
    <location>
        <begin position="410"/>
        <end position="502"/>
    </location>
</feature>
<dbReference type="InterPro" id="IPR026466">
    <property type="entry name" value="Fim_isopep_form_D2_dom"/>
</dbReference>
<dbReference type="NCBIfam" id="TIGR04226">
    <property type="entry name" value="RrgB_K2N_iso_D2"/>
    <property type="match status" value="1"/>
</dbReference>
<keyword evidence="2" id="KW-0732">Signal</keyword>
<feature type="transmembrane region" description="Helical" evidence="1">
    <location>
        <begin position="566"/>
        <end position="588"/>
    </location>
</feature>
<evidence type="ECO:0000313" key="6">
    <source>
        <dbReference type="Proteomes" id="UP000718821"/>
    </source>
</evidence>
<dbReference type="InterPro" id="IPR041033">
    <property type="entry name" value="SpaA_PFL_dom_1"/>
</dbReference>
<reference evidence="5" key="1">
    <citation type="submission" date="2020-08" db="EMBL/GenBank/DDBJ databases">
        <authorList>
            <person name="Cejkova D."/>
            <person name="Kubasova T."/>
            <person name="Jahodarova E."/>
            <person name="Rychlik I."/>
        </authorList>
    </citation>
    <scope>NUCLEOTIDE SEQUENCE</scope>
    <source>
        <strain evidence="5">An836</strain>
    </source>
</reference>